<sequence>MIKMDFTNNCQHSIVLPNPITQVASMPYPLYLSLQGKYFVGYADELQFGNGKSAWAGLINPCCSGVNLHVYVWTVTNIGTSPIRAQIWFNSDPPGNPTMSELVTPANTALCPLPQPRVKLLQASNVTGDPQGGVKAFVRRALPEVTIADDEAGKFIFPPGGSFVVFLSNPEAPNEPAMGRVAFGWSEEKIK</sequence>
<reference evidence="1" key="1">
    <citation type="submission" date="2017-07" db="EMBL/GenBank/DDBJ databases">
        <title>Genome sequencing of BoNT-producing clostridia.</title>
        <authorList>
            <person name="Williamson C."/>
        </authorList>
    </citation>
    <scope>NUCLEOTIDE SEQUENCE</scope>
    <source>
        <strain evidence="1">AM553</strain>
    </source>
</reference>
<name>A0AAE6I9V1_CLOSG</name>
<gene>
    <name evidence="1" type="ORF">CGS26_07200</name>
</gene>
<accession>A0AAE6I9V1</accession>
<organism evidence="1 2">
    <name type="scientific">Clostridium sporogenes</name>
    <dbReference type="NCBI Taxonomy" id="1509"/>
    <lineage>
        <taxon>Bacteria</taxon>
        <taxon>Bacillati</taxon>
        <taxon>Bacillota</taxon>
        <taxon>Clostridia</taxon>
        <taxon>Eubacteriales</taxon>
        <taxon>Clostridiaceae</taxon>
        <taxon>Clostridium</taxon>
    </lineage>
</organism>
<dbReference type="EMBL" id="CP022405">
    <property type="protein sequence ID" value="QDY34390.1"/>
    <property type="molecule type" value="Genomic_DNA"/>
</dbReference>
<protein>
    <submittedName>
        <fullName evidence="1">Uncharacterized protein</fullName>
    </submittedName>
</protein>
<dbReference type="RefSeq" id="WP_080333608.1">
    <property type="nucleotide sequence ID" value="NZ_CABKNI010000002.1"/>
</dbReference>
<dbReference type="Proteomes" id="UP000962161">
    <property type="component" value="Chromosome"/>
</dbReference>
<evidence type="ECO:0000313" key="2">
    <source>
        <dbReference type="Proteomes" id="UP000962161"/>
    </source>
</evidence>
<proteinExistence type="predicted"/>
<dbReference type="AlphaFoldDB" id="A0AAE6I9V1"/>
<evidence type="ECO:0000313" key="1">
    <source>
        <dbReference type="EMBL" id="QDY34390.1"/>
    </source>
</evidence>
<dbReference type="Pfam" id="PF19640">
    <property type="entry name" value="DUF6143"/>
    <property type="match status" value="1"/>
</dbReference>
<dbReference type="InterPro" id="IPR046141">
    <property type="entry name" value="DUF6143"/>
</dbReference>